<dbReference type="PANTHER" id="PTHR43194">
    <property type="entry name" value="HYDROLASE ALPHA/BETA FOLD FAMILY"/>
    <property type="match status" value="1"/>
</dbReference>
<dbReference type="InterPro" id="IPR029058">
    <property type="entry name" value="AB_hydrolase_fold"/>
</dbReference>
<dbReference type="EMBL" id="JACJLA010000011">
    <property type="protein sequence ID" value="MBM6913050.1"/>
    <property type="molecule type" value="Genomic_DNA"/>
</dbReference>
<organism evidence="2 3">
    <name type="scientific">Veillonella magna</name>
    <dbReference type="NCBI Taxonomy" id="464322"/>
    <lineage>
        <taxon>Bacteria</taxon>
        <taxon>Bacillati</taxon>
        <taxon>Bacillota</taxon>
        <taxon>Negativicutes</taxon>
        <taxon>Veillonellales</taxon>
        <taxon>Veillonellaceae</taxon>
        <taxon>Veillonella</taxon>
    </lineage>
</organism>
<gene>
    <name evidence="2" type="ORF">H6A01_06920</name>
</gene>
<dbReference type="CDD" id="cd12810">
    <property type="entry name" value="Esterase_713_like-3"/>
    <property type="match status" value="1"/>
</dbReference>
<reference evidence="2 3" key="1">
    <citation type="journal article" date="2021" name="Sci. Rep.">
        <title>The distribution of antibiotic resistance genes in chicken gut microbiota commensals.</title>
        <authorList>
            <person name="Juricova H."/>
            <person name="Matiasovicova J."/>
            <person name="Kubasova T."/>
            <person name="Cejkova D."/>
            <person name="Rychlik I."/>
        </authorList>
    </citation>
    <scope>NUCLEOTIDE SEQUENCE [LARGE SCALE GENOMIC DNA]</scope>
    <source>
        <strain evidence="2 3">An537</strain>
    </source>
</reference>
<dbReference type="Gene3D" id="3.40.50.1820">
    <property type="entry name" value="alpha/beta hydrolase"/>
    <property type="match status" value="1"/>
</dbReference>
<evidence type="ECO:0000259" key="1">
    <source>
        <dbReference type="Pfam" id="PF12697"/>
    </source>
</evidence>
<protein>
    <submittedName>
        <fullName evidence="2">Alpha/beta fold hydrolase</fullName>
    </submittedName>
</protein>
<keyword evidence="3" id="KW-1185">Reference proteome</keyword>
<comment type="caution">
    <text evidence="2">The sequence shown here is derived from an EMBL/GenBank/DDBJ whole genome shotgun (WGS) entry which is preliminary data.</text>
</comment>
<dbReference type="InterPro" id="IPR000073">
    <property type="entry name" value="AB_hydrolase_1"/>
</dbReference>
<dbReference type="InterPro" id="IPR050228">
    <property type="entry name" value="Carboxylesterase_BioH"/>
</dbReference>
<sequence length="358" mass="38806">MLKRNVLAAVIAITTAWGTVGAMSHPVMLEDQGSFMAGGTVVTAPGTYDGKDPKKLDGETLHGDAAYVFWQKPVAAHKLGMVFLHGYGQSGKTWESTPDGRDGFQNIFLEKGYTTYVVDQPRRGKASQSTVPAELTAVPQDQLWFNTFRIGEYPRIYDNAAVPRDAESQAQFFHQMVPDTGALDNKVVAAAMDAVMTKSGDSVLVTHSAGGGPGWMTAIKNPHVKAVISLEPGTFPFPEGEVPQPEVTSSPFPAVGMAVPKDDFMALTKIPIVVYFGDNIPSGTTPVDNWGQDNWRVRKNLADAWAKVVNRYGGDVTIVSLPDIGIKGSTHFMMADLNNRDVADAMERWMTTKGLTQK</sequence>
<dbReference type="Proteomes" id="UP000707138">
    <property type="component" value="Unassembled WGS sequence"/>
</dbReference>
<proteinExistence type="predicted"/>
<dbReference type="RefSeq" id="WP_239447959.1">
    <property type="nucleotide sequence ID" value="NZ_JACJLA010000011.1"/>
</dbReference>
<dbReference type="Pfam" id="PF12697">
    <property type="entry name" value="Abhydrolase_6"/>
    <property type="match status" value="1"/>
</dbReference>
<evidence type="ECO:0000313" key="3">
    <source>
        <dbReference type="Proteomes" id="UP000707138"/>
    </source>
</evidence>
<name>A0ABS2GH39_9FIRM</name>
<dbReference type="GO" id="GO:0016787">
    <property type="term" value="F:hydrolase activity"/>
    <property type="evidence" value="ECO:0007669"/>
    <property type="project" value="UniProtKB-KW"/>
</dbReference>
<keyword evidence="2" id="KW-0378">Hydrolase</keyword>
<feature type="domain" description="AB hydrolase-1" evidence="1">
    <location>
        <begin position="81"/>
        <end position="280"/>
    </location>
</feature>
<accession>A0ABS2GH39</accession>
<dbReference type="SUPFAM" id="SSF53474">
    <property type="entry name" value="alpha/beta-Hydrolases"/>
    <property type="match status" value="1"/>
</dbReference>
<dbReference type="PANTHER" id="PTHR43194:SF4">
    <property type="entry name" value="AB HYDROLASE-1 DOMAIN-CONTAINING PROTEIN"/>
    <property type="match status" value="1"/>
</dbReference>
<evidence type="ECO:0000313" key="2">
    <source>
        <dbReference type="EMBL" id="MBM6913050.1"/>
    </source>
</evidence>